<dbReference type="Gene3D" id="2.160.20.10">
    <property type="entry name" value="Single-stranded right-handed beta-helix, Pectin lyase-like"/>
    <property type="match status" value="1"/>
</dbReference>
<evidence type="ECO:0000313" key="2">
    <source>
        <dbReference type="Proteomes" id="UP000289555"/>
    </source>
</evidence>
<dbReference type="EMBL" id="AP019416">
    <property type="protein sequence ID" value="BBI48420.1"/>
    <property type="molecule type" value="Genomic_DNA"/>
</dbReference>
<name>A0ABM7GDF6_9GAMM</name>
<reference evidence="2" key="1">
    <citation type="journal article" date="2019" name="Microbiol. Resour. Announc.">
        <title>Complete Genome Sequence of Halomonas olivaria, a Moderately Halophilic Bacterium Isolated from Olive Processing Effluents, Obtained by Nanopore Sequencing.</title>
        <authorList>
            <person name="Nagata S."/>
            <person name="Ii K.M."/>
            <person name="Tsukimi T."/>
            <person name="Miura M.C."/>
            <person name="Galipon J."/>
            <person name="Arakawa K."/>
        </authorList>
    </citation>
    <scope>NUCLEOTIDE SEQUENCE [LARGE SCALE GENOMIC DNA]</scope>
    <source>
        <strain evidence="2">TYRC17</strain>
    </source>
</reference>
<sequence length="121" mass="12919">MMGAGSRVTLDMGGPIKIEVEEALLDTYIEQGGAIQADGGRVYLTAKAAGDLAASVINHTGTTQARTLAENEQGEIWLIGDMQHGETRVAGTLDASAPASQPQRRRWRLCGNQRRQGSFHG</sequence>
<accession>A0ABM7GDF6</accession>
<keyword evidence="2" id="KW-1185">Reference proteome</keyword>
<organism evidence="1 2">
    <name type="scientific">Vreelandella olivaria</name>
    <dbReference type="NCBI Taxonomy" id="390919"/>
    <lineage>
        <taxon>Bacteria</taxon>
        <taxon>Pseudomonadati</taxon>
        <taxon>Pseudomonadota</taxon>
        <taxon>Gammaproteobacteria</taxon>
        <taxon>Oceanospirillales</taxon>
        <taxon>Halomonadaceae</taxon>
        <taxon>Vreelandella</taxon>
    </lineage>
</organism>
<dbReference type="InterPro" id="IPR012334">
    <property type="entry name" value="Pectin_lyas_fold"/>
</dbReference>
<dbReference type="Proteomes" id="UP000289555">
    <property type="component" value="Chromosome"/>
</dbReference>
<evidence type="ECO:0008006" key="3">
    <source>
        <dbReference type="Google" id="ProtNLM"/>
    </source>
</evidence>
<proteinExistence type="predicted"/>
<gene>
    <name evidence="1" type="ORF">HORIV_08410</name>
</gene>
<evidence type="ECO:0000313" key="1">
    <source>
        <dbReference type="EMBL" id="BBI48420.1"/>
    </source>
</evidence>
<protein>
    <recommendedName>
        <fullName evidence="3">Fluffing protein</fullName>
    </recommendedName>
</protein>